<feature type="signal peptide" evidence="1">
    <location>
        <begin position="1"/>
        <end position="18"/>
    </location>
</feature>
<feature type="domain" description="Azaphilone pigments biosynthesis cluster protein L N-terminal" evidence="2">
    <location>
        <begin position="343"/>
        <end position="411"/>
    </location>
</feature>
<protein>
    <recommendedName>
        <fullName evidence="2">Azaphilone pigments biosynthesis cluster protein L N-terminal domain-containing protein</fullName>
    </recommendedName>
</protein>
<proteinExistence type="predicted"/>
<evidence type="ECO:0000256" key="1">
    <source>
        <dbReference type="SAM" id="SignalP"/>
    </source>
</evidence>
<accession>A0ABQ1AC87</accession>
<organism evidence="3 4">
    <name type="scientific">Aspergillus udagawae</name>
    <dbReference type="NCBI Taxonomy" id="91492"/>
    <lineage>
        <taxon>Eukaryota</taxon>
        <taxon>Fungi</taxon>
        <taxon>Dikarya</taxon>
        <taxon>Ascomycota</taxon>
        <taxon>Pezizomycotina</taxon>
        <taxon>Eurotiomycetes</taxon>
        <taxon>Eurotiomycetidae</taxon>
        <taxon>Eurotiales</taxon>
        <taxon>Aspergillaceae</taxon>
        <taxon>Aspergillus</taxon>
        <taxon>Aspergillus subgen. Fumigati</taxon>
    </lineage>
</organism>
<dbReference type="EMBL" id="BLKG01000016">
    <property type="protein sequence ID" value="GFF78664.1"/>
    <property type="molecule type" value="Genomic_DNA"/>
</dbReference>
<feature type="chain" id="PRO_5045987842" description="Azaphilone pigments biosynthesis cluster protein L N-terminal domain-containing protein" evidence="1">
    <location>
        <begin position="19"/>
        <end position="465"/>
    </location>
</feature>
<keyword evidence="4" id="KW-1185">Reference proteome</keyword>
<comment type="caution">
    <text evidence="3">The sequence shown here is derived from an EMBL/GenBank/DDBJ whole genome shotgun (WGS) entry which is preliminary data.</text>
</comment>
<dbReference type="Proteomes" id="UP000465266">
    <property type="component" value="Unassembled WGS sequence"/>
</dbReference>
<gene>
    <name evidence="3" type="ORF">IFM53868_02401</name>
</gene>
<evidence type="ECO:0000313" key="4">
    <source>
        <dbReference type="Proteomes" id="UP000465266"/>
    </source>
</evidence>
<dbReference type="Pfam" id="PF17111">
    <property type="entry name" value="PigL_N"/>
    <property type="match status" value="2"/>
</dbReference>
<evidence type="ECO:0000259" key="2">
    <source>
        <dbReference type="Pfam" id="PF17111"/>
    </source>
</evidence>
<reference evidence="3 4" key="1">
    <citation type="submission" date="2020-01" db="EMBL/GenBank/DDBJ databases">
        <title>Draft genome sequence of Aspergillus udagawae IFM 53868.</title>
        <authorList>
            <person name="Takahashi H."/>
            <person name="Yaguchi T."/>
        </authorList>
    </citation>
    <scope>NUCLEOTIDE SEQUENCE [LARGE SCALE GENOMIC DNA]</scope>
    <source>
        <strain evidence="3 4">IFM 53868</strain>
    </source>
</reference>
<dbReference type="InterPro" id="IPR031348">
    <property type="entry name" value="PigL_N"/>
</dbReference>
<name>A0ABQ1AC87_9EURO</name>
<evidence type="ECO:0000313" key="3">
    <source>
        <dbReference type="EMBL" id="GFF78664.1"/>
    </source>
</evidence>
<sequence>MRSFLLAVLGLMATSSLAAPGLAAQEGISAFDTIAKLKSVPLGYVHIADDGVARAYDENESVIDYVPLTNDQLKQLLKNLPEAWRKEADHLHAVFDGVDGRQVTDEKQLLDPPAELRSQMNRQAPQSKREANPLEQADWYCKDEEASKAIPSLKQSPSLKGLNHLATDGVYRSFSSSGEVVDYKQLSPAEITMMLEFHEKYMDSEIFQKTKKKFDGVDGRNTEGAILKATISIALGGATFRQTAVTSSVLEEYKQMIAETTSDLQDHLLDLDSRVQSLQWKGSSRSSPSELEEIREEKASTEQCLNICAGVSEAIEAFEKKLSLGSDAHSASRLEQKSSAQARIITKAMLTDFQVKLSTSRKDFESRMKELDRRLYDLLEKGSHLTEEETLRLESMKEERDSISQCLNICTDASDLAGNPRVNIFENIKSADDSHQLVVSTIGDLISREAYHYRSPVGPMVRADV</sequence>
<keyword evidence="1" id="KW-0732">Signal</keyword>
<feature type="domain" description="Azaphilone pigments biosynthesis cluster protein L N-terminal" evidence="2">
    <location>
        <begin position="225"/>
        <end position="309"/>
    </location>
</feature>